<dbReference type="Pfam" id="PF03872">
    <property type="entry name" value="RseA_N"/>
    <property type="match status" value="1"/>
</dbReference>
<name>A0A9X1YKM4_9BURK</name>
<feature type="compositionally biased region" description="Basic and acidic residues" evidence="1">
    <location>
        <begin position="1"/>
        <end position="13"/>
    </location>
</feature>
<feature type="region of interest" description="Disordered" evidence="1">
    <location>
        <begin position="205"/>
        <end position="225"/>
    </location>
</feature>
<dbReference type="AlphaFoldDB" id="A0A9X1YKM4"/>
<reference evidence="3" key="1">
    <citation type="submission" date="2021-11" db="EMBL/GenBank/DDBJ databases">
        <title>BS-T2-15 a new species belonging to the Comamonadaceae family isolated from the soil of a French oak forest.</title>
        <authorList>
            <person name="Mieszkin S."/>
            <person name="Alain K."/>
        </authorList>
    </citation>
    <scope>NUCLEOTIDE SEQUENCE</scope>
    <source>
        <strain evidence="3">BS-T2-15</strain>
    </source>
</reference>
<accession>A0A9X1YKM4</accession>
<protein>
    <submittedName>
        <fullName evidence="3">Sigma-E factor negative regulatory protein</fullName>
    </submittedName>
</protein>
<dbReference type="InterPro" id="IPR005572">
    <property type="entry name" value="Anti-sigma_E_RseA_N"/>
</dbReference>
<organism evidence="3 4">
    <name type="scientific">Scleromatobacter humisilvae</name>
    <dbReference type="NCBI Taxonomy" id="2897159"/>
    <lineage>
        <taxon>Bacteria</taxon>
        <taxon>Pseudomonadati</taxon>
        <taxon>Pseudomonadota</taxon>
        <taxon>Betaproteobacteria</taxon>
        <taxon>Burkholderiales</taxon>
        <taxon>Sphaerotilaceae</taxon>
        <taxon>Scleromatobacter</taxon>
    </lineage>
</organism>
<comment type="caution">
    <text evidence="3">The sequence shown here is derived from an EMBL/GenBank/DDBJ whole genome shotgun (WGS) entry which is preliminary data.</text>
</comment>
<dbReference type="PANTHER" id="PTHR38104">
    <property type="match status" value="1"/>
</dbReference>
<dbReference type="EMBL" id="JAJLJH010000008">
    <property type="protein sequence ID" value="MCK9688314.1"/>
    <property type="molecule type" value="Genomic_DNA"/>
</dbReference>
<evidence type="ECO:0000313" key="4">
    <source>
        <dbReference type="Proteomes" id="UP001139353"/>
    </source>
</evidence>
<proteinExistence type="predicted"/>
<dbReference type="PANTHER" id="PTHR38104:SF1">
    <property type="entry name" value="ANTI-SIGMA-E FACTOR RSEA"/>
    <property type="match status" value="1"/>
</dbReference>
<dbReference type="InterPro" id="IPR036147">
    <property type="entry name" value="Anti-sigma_E_RseA_N_sf"/>
</dbReference>
<evidence type="ECO:0000256" key="1">
    <source>
        <dbReference type="SAM" id="MobiDB-lite"/>
    </source>
</evidence>
<dbReference type="Gene3D" id="1.10.10.880">
    <property type="entry name" value="Anti sigma-E protein RseA, N-terminal domain"/>
    <property type="match status" value="1"/>
</dbReference>
<gene>
    <name evidence="3" type="ORF">LPC04_21620</name>
</gene>
<dbReference type="RefSeq" id="WP_275684358.1">
    <property type="nucleotide sequence ID" value="NZ_JAJLJH010000008.1"/>
</dbReference>
<feature type="region of interest" description="Disordered" evidence="1">
    <location>
        <begin position="1"/>
        <end position="22"/>
    </location>
</feature>
<dbReference type="InterPro" id="IPR052383">
    <property type="entry name" value="Anti-sigma-E_RseA-like"/>
</dbReference>
<dbReference type="CDD" id="cd16328">
    <property type="entry name" value="RseA_N"/>
    <property type="match status" value="1"/>
</dbReference>
<evidence type="ECO:0000259" key="2">
    <source>
        <dbReference type="Pfam" id="PF03872"/>
    </source>
</evidence>
<dbReference type="SUPFAM" id="SSF89069">
    <property type="entry name" value="N-terminal, cytoplasmic domain of anti-sigmaE factor RseA"/>
    <property type="match status" value="1"/>
</dbReference>
<keyword evidence="4" id="KW-1185">Reference proteome</keyword>
<dbReference type="GO" id="GO:0016989">
    <property type="term" value="F:sigma factor antagonist activity"/>
    <property type="evidence" value="ECO:0007669"/>
    <property type="project" value="InterPro"/>
</dbReference>
<evidence type="ECO:0000313" key="3">
    <source>
        <dbReference type="EMBL" id="MCK9688314.1"/>
    </source>
</evidence>
<sequence length="225" mass="22989">MSQPDSDRSESNRRILSALADGDATDSEATRAFQAWRDDADARASWHAYQLIGDVLRSDDLAAEPAADEAFLVALRARLADEPVVLAPQPRVEAEPAAMPAAVNAVTAATRSRGRWQGPVAMAAGFLVVIGGLNIVRPFGHGGGANVAAVGASGPILASATSIDNTGVAASSPGKDAVAVAAAQSKAAADQLAPYLAAHRQSGMSGPFQMPGSDIRNASLVQPAR</sequence>
<dbReference type="Proteomes" id="UP001139353">
    <property type="component" value="Unassembled WGS sequence"/>
</dbReference>
<feature type="domain" description="Anti sigma-E protein RseA N-terminal" evidence="2">
    <location>
        <begin position="16"/>
        <end position="98"/>
    </location>
</feature>